<reference evidence="5" key="2">
    <citation type="submission" date="2025-09" db="UniProtKB">
        <authorList>
            <consortium name="Ensembl"/>
        </authorList>
    </citation>
    <scope>IDENTIFICATION</scope>
</reference>
<keyword evidence="4" id="KW-1133">Transmembrane helix</keyword>
<evidence type="ECO:0000256" key="4">
    <source>
        <dbReference type="SAM" id="Phobius"/>
    </source>
</evidence>
<feature type="compositionally biased region" description="Low complexity" evidence="3">
    <location>
        <begin position="245"/>
        <end position="259"/>
    </location>
</feature>
<keyword evidence="4" id="KW-0812">Transmembrane</keyword>
<dbReference type="InterPro" id="IPR052305">
    <property type="entry name" value="TransReg_TumorExp"/>
</dbReference>
<comment type="subcellular location">
    <subcellularLocation>
        <location evidence="1">Nucleus</location>
    </subcellularLocation>
</comment>
<evidence type="ECO:0000256" key="2">
    <source>
        <dbReference type="ARBA" id="ARBA00023242"/>
    </source>
</evidence>
<organism evidence="5 6">
    <name type="scientific">Hippocampus comes</name>
    <name type="common">Tiger tail seahorse</name>
    <dbReference type="NCBI Taxonomy" id="109280"/>
    <lineage>
        <taxon>Eukaryota</taxon>
        <taxon>Metazoa</taxon>
        <taxon>Chordata</taxon>
        <taxon>Craniata</taxon>
        <taxon>Vertebrata</taxon>
        <taxon>Euteleostomi</taxon>
        <taxon>Actinopterygii</taxon>
        <taxon>Neopterygii</taxon>
        <taxon>Teleostei</taxon>
        <taxon>Neoteleostei</taxon>
        <taxon>Acanthomorphata</taxon>
        <taxon>Syngnathiaria</taxon>
        <taxon>Syngnathiformes</taxon>
        <taxon>Syngnathoidei</taxon>
        <taxon>Syngnathidae</taxon>
        <taxon>Hippocampus</taxon>
    </lineage>
</organism>
<sequence>MAGGDWRGFAMEEAELLSGRLKDLLSSGQAYVRSHLGLDLGLAPELYPTWLMLATAGMGALLLLAVSWAAICGGGGSRSKRSIRMVTRGGPPVAKTPVTKTVKPEETKKRNAKKAGEKQKLQPNGKPAAALVVQQEVKVPEVLSKLHPPSTKTRKAPEAQPPVQLKKDKKKSKISVKPAQYVITHDGKELDEGAWETKVSNREKKQQRRKDKGADSFSGQEGTHAAQSHVESNSNVKKKNKRANDSQNSKSAAKASSSQGGDGVNSGGWTDLSAMVPPAHMGSTEPSKFGSHYRARAEPRSWSQESQGGAQTWVANIKSDHDPVSLSMLRLNATPDPLSKWTVDLHWTTHADDEWGGTKGADSDWNAPAEHWGNYEEPPVVTRLLTQLKQRTLTNKVSEDNDDPAEGAAKSKKKRKKKTASKEEDIPEAQAVNSLPKPEDLPVAASKKPSISSTRKRPEKNAGNDGGGNGKKRQEKGQKGNVVVT</sequence>
<evidence type="ECO:0000313" key="6">
    <source>
        <dbReference type="Proteomes" id="UP000264820"/>
    </source>
</evidence>
<feature type="compositionally biased region" description="Basic and acidic residues" evidence="3">
    <location>
        <begin position="102"/>
        <end position="120"/>
    </location>
</feature>
<feature type="region of interest" description="Disordered" evidence="3">
    <location>
        <begin position="392"/>
        <end position="485"/>
    </location>
</feature>
<name>A0A3Q2Z6T8_HIPCM</name>
<keyword evidence="4" id="KW-0472">Membrane</keyword>
<feature type="compositionally biased region" description="Polar residues" evidence="3">
    <location>
        <begin position="217"/>
        <end position="232"/>
    </location>
</feature>
<feature type="transmembrane region" description="Helical" evidence="4">
    <location>
        <begin position="50"/>
        <end position="75"/>
    </location>
</feature>
<dbReference type="Pfam" id="PF15686">
    <property type="entry name" value="LYRIC"/>
    <property type="match status" value="1"/>
</dbReference>
<evidence type="ECO:0000313" key="5">
    <source>
        <dbReference type="Ensembl" id="ENSHCOP00000027428.1"/>
    </source>
</evidence>
<dbReference type="GO" id="GO:0005634">
    <property type="term" value="C:nucleus"/>
    <property type="evidence" value="ECO:0007669"/>
    <property type="project" value="UniProtKB-SubCell"/>
</dbReference>
<dbReference type="GO" id="GO:0043123">
    <property type="term" value="P:positive regulation of canonical NF-kappaB signal transduction"/>
    <property type="evidence" value="ECO:0007669"/>
    <property type="project" value="InterPro"/>
</dbReference>
<dbReference type="GO" id="GO:0043066">
    <property type="term" value="P:negative regulation of apoptotic process"/>
    <property type="evidence" value="ECO:0007669"/>
    <property type="project" value="InterPro"/>
</dbReference>
<dbReference type="GeneID" id="109527991"/>
<evidence type="ECO:0000256" key="1">
    <source>
        <dbReference type="ARBA" id="ARBA00004123"/>
    </source>
</evidence>
<dbReference type="RefSeq" id="XP_019745798.1">
    <property type="nucleotide sequence ID" value="XM_019890239.1"/>
</dbReference>
<dbReference type="GO" id="GO:0045766">
    <property type="term" value="P:positive regulation of angiogenesis"/>
    <property type="evidence" value="ECO:0007669"/>
    <property type="project" value="InterPro"/>
</dbReference>
<dbReference type="KEGG" id="hcq:109527991"/>
<feature type="region of interest" description="Disordered" evidence="3">
    <location>
        <begin position="76"/>
        <end position="127"/>
    </location>
</feature>
<dbReference type="GO" id="GO:0003712">
    <property type="term" value="F:transcription coregulator activity"/>
    <property type="evidence" value="ECO:0007669"/>
    <property type="project" value="TreeGrafter"/>
</dbReference>
<feature type="compositionally biased region" description="Low complexity" evidence="3">
    <location>
        <begin position="91"/>
        <end position="101"/>
    </location>
</feature>
<dbReference type="AlphaFoldDB" id="A0A3Q2Z6T8"/>
<dbReference type="OrthoDB" id="8918651at2759"/>
<feature type="region of interest" description="Disordered" evidence="3">
    <location>
        <begin position="352"/>
        <end position="378"/>
    </location>
</feature>
<dbReference type="OMA" id="NPVSFSM"/>
<proteinExistence type="predicted"/>
<dbReference type="InterPro" id="IPR031402">
    <property type="entry name" value="LYRIC"/>
</dbReference>
<keyword evidence="2" id="KW-0539">Nucleus</keyword>
<dbReference type="GeneTree" id="ENSGT00940000154181"/>
<dbReference type="STRING" id="109280.ENSHCOP00000027428"/>
<protein>
    <submittedName>
        <fullName evidence="5">Protein LYRIC-like</fullName>
    </submittedName>
</protein>
<accession>A0A3Q2Z6T8</accession>
<keyword evidence="6" id="KW-1185">Reference proteome</keyword>
<dbReference type="PANTHER" id="PTHR23251:SF0">
    <property type="entry name" value="PROTEIN LYRIC"/>
    <property type="match status" value="1"/>
</dbReference>
<dbReference type="GO" id="GO:0006357">
    <property type="term" value="P:regulation of transcription by RNA polymerase II"/>
    <property type="evidence" value="ECO:0007669"/>
    <property type="project" value="TreeGrafter"/>
</dbReference>
<feature type="compositionally biased region" description="Basic residues" evidence="3">
    <location>
        <begin position="410"/>
        <end position="419"/>
    </location>
</feature>
<evidence type="ECO:0000256" key="3">
    <source>
        <dbReference type="SAM" id="MobiDB-lite"/>
    </source>
</evidence>
<reference evidence="5" key="1">
    <citation type="submission" date="2025-08" db="UniProtKB">
        <authorList>
            <consortium name="Ensembl"/>
        </authorList>
    </citation>
    <scope>IDENTIFICATION</scope>
</reference>
<dbReference type="PANTHER" id="PTHR23251">
    <property type="entry name" value="LYSINE-RICH CEACAM1 CO-ISOLATED PROTEIN LYRIC PROTEIN"/>
    <property type="match status" value="1"/>
</dbReference>
<dbReference type="Proteomes" id="UP000264820">
    <property type="component" value="Unplaced"/>
</dbReference>
<feature type="compositionally biased region" description="Polar residues" evidence="3">
    <location>
        <begin position="301"/>
        <end position="311"/>
    </location>
</feature>
<dbReference type="Ensembl" id="ENSHCOT00000023568.1">
    <property type="protein sequence ID" value="ENSHCOP00000027428.1"/>
    <property type="gene ID" value="ENSHCOG00000019237.1"/>
</dbReference>
<feature type="region of interest" description="Disordered" evidence="3">
    <location>
        <begin position="145"/>
        <end position="311"/>
    </location>
</feature>